<dbReference type="AlphaFoldDB" id="T0HFP4"/>
<organism evidence="1 2">
    <name type="scientific">Sphingobium baderi LL03</name>
    <dbReference type="NCBI Taxonomy" id="1114964"/>
    <lineage>
        <taxon>Bacteria</taxon>
        <taxon>Pseudomonadati</taxon>
        <taxon>Pseudomonadota</taxon>
        <taxon>Alphaproteobacteria</taxon>
        <taxon>Sphingomonadales</taxon>
        <taxon>Sphingomonadaceae</taxon>
        <taxon>Sphingobium</taxon>
    </lineage>
</organism>
<accession>T0HFP4</accession>
<proteinExistence type="predicted"/>
<dbReference type="EMBL" id="ATIB01000083">
    <property type="protein sequence ID" value="EQA98234.1"/>
    <property type="molecule type" value="Genomic_DNA"/>
</dbReference>
<keyword evidence="2" id="KW-1185">Reference proteome</keyword>
<comment type="caution">
    <text evidence="1">The sequence shown here is derived from an EMBL/GenBank/DDBJ whole genome shotgun (WGS) entry which is preliminary data.</text>
</comment>
<gene>
    <name evidence="1" type="ORF">L485_18375</name>
</gene>
<protein>
    <submittedName>
        <fullName evidence="1">Uncharacterized protein</fullName>
    </submittedName>
</protein>
<evidence type="ECO:0000313" key="2">
    <source>
        <dbReference type="Proteomes" id="UP000015524"/>
    </source>
</evidence>
<dbReference type="Proteomes" id="UP000015524">
    <property type="component" value="Unassembled WGS sequence"/>
</dbReference>
<sequence length="134" mass="14377">MKIATAIGAALAATFGASGPSWSQDEDAISVSTGSEAWEESYSVKISQEFRCRSASAVFDAEISRDGVRSLALAVNGKKVTANDVAKIVADVNRQGGFSYVGFVCTPDFYAFTFYPNDQGHGQPYIYQGRVRSN</sequence>
<dbReference type="RefSeq" id="WP_021246230.1">
    <property type="nucleotide sequence ID" value="NZ_ATIB01000083.1"/>
</dbReference>
<dbReference type="OrthoDB" id="7594907at2"/>
<dbReference type="PATRIC" id="fig|1114964.3.peg.3611"/>
<name>T0HFP4_9SPHN</name>
<reference evidence="1 2" key="1">
    <citation type="journal article" date="2013" name="Genome Announc.">
        <title>Draft Genome Sequence of a Hexachlorocyclohexane-Degrading Bacterium, Sphingobium baderi Strain LL03T.</title>
        <authorList>
            <person name="Kaur J."/>
            <person name="Verma H."/>
            <person name="Tripathi C."/>
            <person name="Khurana J.P."/>
            <person name="Lal R."/>
        </authorList>
    </citation>
    <scope>NUCLEOTIDE SEQUENCE [LARGE SCALE GENOMIC DNA]</scope>
    <source>
        <strain evidence="1 2">LL03</strain>
    </source>
</reference>
<evidence type="ECO:0000313" key="1">
    <source>
        <dbReference type="EMBL" id="EQA98234.1"/>
    </source>
</evidence>